<evidence type="ECO:0000256" key="1">
    <source>
        <dbReference type="ARBA" id="ARBA00007905"/>
    </source>
</evidence>
<accession>A0A7X3FUE5</accession>
<feature type="binding site" evidence="5">
    <location>
        <position position="102"/>
    </location>
    <ligand>
        <name>substrate</name>
    </ligand>
</feature>
<evidence type="ECO:0000313" key="8">
    <source>
        <dbReference type="EMBL" id="MVT00829.1"/>
    </source>
</evidence>
<dbReference type="EMBL" id="WQRF01000010">
    <property type="protein sequence ID" value="MVT00829.1"/>
    <property type="molecule type" value="Genomic_DNA"/>
</dbReference>
<keyword evidence="9" id="KW-1185">Reference proteome</keyword>
<comment type="caution">
    <text evidence="8">The sequence shown here is derived from an EMBL/GenBank/DDBJ whole genome shotgun (WGS) entry which is preliminary data.</text>
</comment>
<evidence type="ECO:0000256" key="2">
    <source>
        <dbReference type="ARBA" id="ARBA00022857"/>
    </source>
</evidence>
<dbReference type="PRINTS" id="PR00069">
    <property type="entry name" value="ALDKETRDTASE"/>
</dbReference>
<feature type="domain" description="NADP-dependent oxidoreductase" evidence="7">
    <location>
        <begin position="21"/>
        <end position="252"/>
    </location>
</feature>
<dbReference type="AlphaFoldDB" id="A0A7X3FUE5"/>
<sequence>MSIYDASVYQRGFGTFPLIGEKLSQAVHVALDVGYRAFDTAQWYGNEGVLGSALSEARVLRHDILVTTKVHPENMDDSRFLPSVERSLRDLRADVIDVLLLHWPPGDGPVEPSLELLQEAHRRGYARHIGVSNYTTAMMRRAKAFLDVPLAVNQVEFHPLLDQRKLLGASLETGIPLSSYCSLARGEIFKYPVLSEIGDRHAKSAAQVALRWILQKGVAVNAMSTRPANMQANFDVVDFSLTPDEMLQIDGLTVANYRISNADVVPYAPTWD</sequence>
<dbReference type="GO" id="GO:1990002">
    <property type="term" value="F:methylglyoxal reductase (NADPH) (acetol producing) activity"/>
    <property type="evidence" value="ECO:0007669"/>
    <property type="project" value="TreeGrafter"/>
</dbReference>
<dbReference type="PANTHER" id="PTHR43827">
    <property type="entry name" value="2,5-DIKETO-D-GLUCONIC ACID REDUCTASE"/>
    <property type="match status" value="1"/>
</dbReference>
<dbReference type="InterPro" id="IPR023210">
    <property type="entry name" value="NADP_OxRdtase_dom"/>
</dbReference>
<dbReference type="GO" id="GO:0051596">
    <property type="term" value="P:methylglyoxal catabolic process"/>
    <property type="evidence" value="ECO:0007669"/>
    <property type="project" value="TreeGrafter"/>
</dbReference>
<dbReference type="PANTHER" id="PTHR43827:SF3">
    <property type="entry name" value="NADP-DEPENDENT OXIDOREDUCTASE DOMAIN-CONTAINING PROTEIN"/>
    <property type="match status" value="1"/>
</dbReference>
<dbReference type="SUPFAM" id="SSF51430">
    <property type="entry name" value="NAD(P)-linked oxidoreductase"/>
    <property type="match status" value="1"/>
</dbReference>
<feature type="active site" description="Proton donor" evidence="4">
    <location>
        <position position="44"/>
    </location>
</feature>
<dbReference type="RefSeq" id="WP_157291621.1">
    <property type="nucleotide sequence ID" value="NZ_WQRF01000010.1"/>
</dbReference>
<feature type="site" description="Lowers pKa of active site Tyr" evidence="6">
    <location>
        <position position="69"/>
    </location>
</feature>
<name>A0A7X3FUE5_9HYPH</name>
<keyword evidence="2" id="KW-0521">NADP</keyword>
<proteinExistence type="inferred from homology"/>
<dbReference type="PROSITE" id="PS00798">
    <property type="entry name" value="ALDOKETO_REDUCTASE_1"/>
    <property type="match status" value="1"/>
</dbReference>
<dbReference type="InterPro" id="IPR018170">
    <property type="entry name" value="Aldo/ket_reductase_CS"/>
</dbReference>
<evidence type="ECO:0000256" key="3">
    <source>
        <dbReference type="ARBA" id="ARBA00023002"/>
    </source>
</evidence>
<evidence type="ECO:0000259" key="7">
    <source>
        <dbReference type="Pfam" id="PF00248"/>
    </source>
</evidence>
<keyword evidence="3" id="KW-0560">Oxidoreductase</keyword>
<dbReference type="Gene3D" id="3.20.20.100">
    <property type="entry name" value="NADP-dependent oxidoreductase domain"/>
    <property type="match status" value="1"/>
</dbReference>
<dbReference type="InterPro" id="IPR020471">
    <property type="entry name" value="AKR"/>
</dbReference>
<reference evidence="8 9" key="1">
    <citation type="submission" date="2019-12" db="EMBL/GenBank/DDBJ databases">
        <title>Devosia maris sp. nov., isolated from the deep seawater.</title>
        <authorList>
            <person name="Liu Y."/>
        </authorList>
    </citation>
    <scope>NUCLEOTIDE SEQUENCE [LARGE SCALE GENOMIC DNA]</scope>
    <source>
        <strain evidence="8 9">L53-10-65</strain>
    </source>
</reference>
<evidence type="ECO:0000313" key="9">
    <source>
        <dbReference type="Proteomes" id="UP000438106"/>
    </source>
</evidence>
<dbReference type="Pfam" id="PF00248">
    <property type="entry name" value="Aldo_ket_red"/>
    <property type="match status" value="1"/>
</dbReference>
<dbReference type="Proteomes" id="UP000438106">
    <property type="component" value="Unassembled WGS sequence"/>
</dbReference>
<evidence type="ECO:0000256" key="4">
    <source>
        <dbReference type="PIRSR" id="PIRSR000097-1"/>
    </source>
</evidence>
<evidence type="ECO:0000256" key="5">
    <source>
        <dbReference type="PIRSR" id="PIRSR000097-2"/>
    </source>
</evidence>
<dbReference type="InterPro" id="IPR036812">
    <property type="entry name" value="NAD(P)_OxRdtase_dom_sf"/>
</dbReference>
<dbReference type="PROSITE" id="PS00062">
    <property type="entry name" value="ALDOKETO_REDUCTASE_2"/>
    <property type="match status" value="1"/>
</dbReference>
<comment type="similarity">
    <text evidence="1">Belongs to the aldo/keto reductase family.</text>
</comment>
<evidence type="ECO:0000256" key="6">
    <source>
        <dbReference type="PIRSR" id="PIRSR000097-3"/>
    </source>
</evidence>
<protein>
    <submittedName>
        <fullName evidence="8">Aldo/keto reductase</fullName>
    </submittedName>
</protein>
<dbReference type="PIRSF" id="PIRSF000097">
    <property type="entry name" value="AKR"/>
    <property type="match status" value="1"/>
</dbReference>
<organism evidence="8 9">
    <name type="scientific">Devosia marina</name>
    <dbReference type="NCBI Taxonomy" id="2683198"/>
    <lineage>
        <taxon>Bacteria</taxon>
        <taxon>Pseudomonadati</taxon>
        <taxon>Pseudomonadota</taxon>
        <taxon>Alphaproteobacteria</taxon>
        <taxon>Hyphomicrobiales</taxon>
        <taxon>Devosiaceae</taxon>
        <taxon>Devosia</taxon>
    </lineage>
</organism>
<gene>
    <name evidence="8" type="ORF">GO014_17565</name>
</gene>